<keyword evidence="1" id="KW-0547">Nucleotide-binding</keyword>
<accession>A0AAU7DTA3</accession>
<protein>
    <submittedName>
        <fullName evidence="4">ABC transporter ATP-binding protein</fullName>
    </submittedName>
</protein>
<dbReference type="EMBL" id="CP146203">
    <property type="protein sequence ID" value="XBH20300.1"/>
    <property type="molecule type" value="Genomic_DNA"/>
</dbReference>
<reference evidence="4" key="1">
    <citation type="submission" date="2024-02" db="EMBL/GenBank/DDBJ databases">
        <title>Tomenella chthoni gen. nov. sp. nov., a member of the family Jonesiaceae isolated from bat guano.</title>
        <authorList>
            <person name="Miller S.L."/>
            <person name="King J."/>
            <person name="Sankaranarayanan K."/>
            <person name="Lawson P.A."/>
        </authorList>
    </citation>
    <scope>NUCLEOTIDE SEQUENCE</scope>
    <source>
        <strain evidence="4">BS-20</strain>
    </source>
</reference>
<feature type="domain" description="ABC transporter" evidence="3">
    <location>
        <begin position="11"/>
        <end position="236"/>
    </location>
</feature>
<gene>
    <name evidence="4" type="ORF">V5R04_08540</name>
</gene>
<name>A0AAU7DTA3_9MICO</name>
<dbReference type="SMART" id="SM00382">
    <property type="entry name" value="AAA"/>
    <property type="match status" value="1"/>
</dbReference>
<sequence length="305" mass="32808">METHNDNSVAIRVNQVTRTFGEVSALGGVSFSIAKNSICGLLGSNGAGKTTLMALIAGHDRPTSGEVTVLGQTPFESAEVAAATSFIRDNQRFPDDYKLKHVLRIAKEFHANWDAEFANQLVAEFRIPAKTQVKKFSRGQLSALSIVIAMAARAPITIFDEPYLGLDVASRHRFYELLMQDYAAHPRTIIVSTHLVGEMEALFDHAVILELGKVVLDSPIEDLSGVAYRVSGRTENVRMFTGSKNVLSTRELGAMSVSVIQEPLNEGAKALAELDGLVIEPVSLQDLVGALGSQSASDNNNGVAA</sequence>
<dbReference type="GO" id="GO:0005524">
    <property type="term" value="F:ATP binding"/>
    <property type="evidence" value="ECO:0007669"/>
    <property type="project" value="UniProtKB-KW"/>
</dbReference>
<proteinExistence type="predicted"/>
<evidence type="ECO:0000256" key="2">
    <source>
        <dbReference type="ARBA" id="ARBA00022840"/>
    </source>
</evidence>
<dbReference type="Pfam" id="PF00005">
    <property type="entry name" value="ABC_tran"/>
    <property type="match status" value="1"/>
</dbReference>
<dbReference type="AlphaFoldDB" id="A0AAU7DTA3"/>
<dbReference type="PANTHER" id="PTHR43158:SF5">
    <property type="entry name" value="ABC TRANSPORTER, ATP-BINDING PROTEIN"/>
    <property type="match status" value="1"/>
</dbReference>
<dbReference type="CDD" id="cd03230">
    <property type="entry name" value="ABC_DR_subfamily_A"/>
    <property type="match status" value="1"/>
</dbReference>
<keyword evidence="2 4" id="KW-0067">ATP-binding</keyword>
<dbReference type="PANTHER" id="PTHR43158">
    <property type="entry name" value="SKFA PEPTIDE EXPORT ATP-BINDING PROTEIN SKFE"/>
    <property type="match status" value="1"/>
</dbReference>
<organism evidence="4">
    <name type="scientific">Jonesiaceae bacterium BS-20</name>
    <dbReference type="NCBI Taxonomy" id="3120821"/>
    <lineage>
        <taxon>Bacteria</taxon>
        <taxon>Bacillati</taxon>
        <taxon>Actinomycetota</taxon>
        <taxon>Actinomycetes</taxon>
        <taxon>Micrococcales</taxon>
        <taxon>Jonesiaceae</taxon>
    </lineage>
</organism>
<evidence type="ECO:0000256" key="1">
    <source>
        <dbReference type="ARBA" id="ARBA00022741"/>
    </source>
</evidence>
<dbReference type="PROSITE" id="PS50893">
    <property type="entry name" value="ABC_TRANSPORTER_2"/>
    <property type="match status" value="1"/>
</dbReference>
<dbReference type="InterPro" id="IPR003439">
    <property type="entry name" value="ABC_transporter-like_ATP-bd"/>
</dbReference>
<evidence type="ECO:0000259" key="3">
    <source>
        <dbReference type="PROSITE" id="PS50893"/>
    </source>
</evidence>
<dbReference type="Gene3D" id="3.40.50.300">
    <property type="entry name" value="P-loop containing nucleotide triphosphate hydrolases"/>
    <property type="match status" value="1"/>
</dbReference>
<dbReference type="InterPro" id="IPR027417">
    <property type="entry name" value="P-loop_NTPase"/>
</dbReference>
<dbReference type="GO" id="GO:0016887">
    <property type="term" value="F:ATP hydrolysis activity"/>
    <property type="evidence" value="ECO:0007669"/>
    <property type="project" value="InterPro"/>
</dbReference>
<dbReference type="InterPro" id="IPR003593">
    <property type="entry name" value="AAA+_ATPase"/>
</dbReference>
<dbReference type="SUPFAM" id="SSF52540">
    <property type="entry name" value="P-loop containing nucleoside triphosphate hydrolases"/>
    <property type="match status" value="1"/>
</dbReference>
<evidence type="ECO:0000313" key="4">
    <source>
        <dbReference type="EMBL" id="XBH20300.1"/>
    </source>
</evidence>